<dbReference type="VEuPathDB" id="VectorBase:HLOH_060829"/>
<reference evidence="2 3" key="1">
    <citation type="journal article" date="2020" name="Cell">
        <title>Large-Scale Comparative Analyses of Tick Genomes Elucidate Their Genetic Diversity and Vector Capacities.</title>
        <authorList>
            <consortium name="Tick Genome and Microbiome Consortium (TIGMIC)"/>
            <person name="Jia N."/>
            <person name="Wang J."/>
            <person name="Shi W."/>
            <person name="Du L."/>
            <person name="Sun Y."/>
            <person name="Zhan W."/>
            <person name="Jiang J.F."/>
            <person name="Wang Q."/>
            <person name="Zhang B."/>
            <person name="Ji P."/>
            <person name="Bell-Sakyi L."/>
            <person name="Cui X.M."/>
            <person name="Yuan T.T."/>
            <person name="Jiang B.G."/>
            <person name="Yang W.F."/>
            <person name="Lam T.T."/>
            <person name="Chang Q.C."/>
            <person name="Ding S.J."/>
            <person name="Wang X.J."/>
            <person name="Zhu J.G."/>
            <person name="Ruan X.D."/>
            <person name="Zhao L."/>
            <person name="Wei J.T."/>
            <person name="Ye R.Z."/>
            <person name="Que T.C."/>
            <person name="Du C.H."/>
            <person name="Zhou Y.H."/>
            <person name="Cheng J.X."/>
            <person name="Dai P.F."/>
            <person name="Guo W.B."/>
            <person name="Han X.H."/>
            <person name="Huang E.J."/>
            <person name="Li L.F."/>
            <person name="Wei W."/>
            <person name="Gao Y.C."/>
            <person name="Liu J.Z."/>
            <person name="Shao H.Z."/>
            <person name="Wang X."/>
            <person name="Wang C.C."/>
            <person name="Yang T.C."/>
            <person name="Huo Q.B."/>
            <person name="Li W."/>
            <person name="Chen H.Y."/>
            <person name="Chen S.E."/>
            <person name="Zhou L.G."/>
            <person name="Ni X.B."/>
            <person name="Tian J.H."/>
            <person name="Sheng Y."/>
            <person name="Liu T."/>
            <person name="Pan Y.S."/>
            <person name="Xia L.Y."/>
            <person name="Li J."/>
            <person name="Zhao F."/>
            <person name="Cao W.C."/>
        </authorList>
    </citation>
    <scope>NUCLEOTIDE SEQUENCE [LARGE SCALE GENOMIC DNA]</scope>
    <source>
        <strain evidence="2">HaeL-2018</strain>
    </source>
</reference>
<feature type="domain" description="MADF" evidence="1">
    <location>
        <begin position="24"/>
        <end position="116"/>
    </location>
</feature>
<dbReference type="PANTHER" id="PTHR21505">
    <property type="entry name" value="MADF DOMAIN-CONTAINING PROTEIN-RELATED"/>
    <property type="match status" value="1"/>
</dbReference>
<evidence type="ECO:0000313" key="3">
    <source>
        <dbReference type="Proteomes" id="UP000821853"/>
    </source>
</evidence>
<keyword evidence="3" id="KW-1185">Reference proteome</keyword>
<accession>A0A9J6FQD2</accession>
<name>A0A9J6FQD2_HAELO</name>
<dbReference type="Proteomes" id="UP000821853">
    <property type="component" value="Chromosome 10"/>
</dbReference>
<dbReference type="PANTHER" id="PTHR21505:SF12">
    <property type="entry name" value="MADF DOMAIN-CONTAINING PROTEIN-RELATED"/>
    <property type="match status" value="1"/>
</dbReference>
<organism evidence="2 3">
    <name type="scientific">Haemaphysalis longicornis</name>
    <name type="common">Bush tick</name>
    <dbReference type="NCBI Taxonomy" id="44386"/>
    <lineage>
        <taxon>Eukaryota</taxon>
        <taxon>Metazoa</taxon>
        <taxon>Ecdysozoa</taxon>
        <taxon>Arthropoda</taxon>
        <taxon>Chelicerata</taxon>
        <taxon>Arachnida</taxon>
        <taxon>Acari</taxon>
        <taxon>Parasitiformes</taxon>
        <taxon>Ixodida</taxon>
        <taxon>Ixodoidea</taxon>
        <taxon>Ixodidae</taxon>
        <taxon>Haemaphysalinae</taxon>
        <taxon>Haemaphysalis</taxon>
    </lineage>
</organism>
<dbReference type="InterPro" id="IPR006578">
    <property type="entry name" value="MADF-dom"/>
</dbReference>
<proteinExistence type="predicted"/>
<evidence type="ECO:0000259" key="1">
    <source>
        <dbReference type="PROSITE" id="PS51029"/>
    </source>
</evidence>
<dbReference type="Pfam" id="PF10545">
    <property type="entry name" value="MADF_DNA_bdg"/>
    <property type="match status" value="1"/>
</dbReference>
<sequence>MDGSSDPPGSKKRKLAWSSAEESRLIELYRQFSLLWDNRLTDYYRKDQRQCALRAIASQMGDKFTVGNVRDKIKTLRDYYVKEKKREESKRKHNFRGYVPRWEHFASLEFLRHCTASSDPRDLRPNVPNLSVGQIQSWCNRGRTECQWSIQINGPIEACRNLALAKCQRAIAERDKIQACFNLDISGISRGLGEAKA</sequence>
<evidence type="ECO:0000313" key="2">
    <source>
        <dbReference type="EMBL" id="KAH9364528.1"/>
    </source>
</evidence>
<gene>
    <name evidence="2" type="ORF">HPB48_022984</name>
</gene>
<comment type="caution">
    <text evidence="2">The sequence shown here is derived from an EMBL/GenBank/DDBJ whole genome shotgun (WGS) entry which is preliminary data.</text>
</comment>
<dbReference type="OrthoDB" id="7408914at2759"/>
<dbReference type="AlphaFoldDB" id="A0A9J6FQD2"/>
<protein>
    <recommendedName>
        <fullName evidence="1">MADF domain-containing protein</fullName>
    </recommendedName>
</protein>
<dbReference type="EMBL" id="JABSTR010000002">
    <property type="protein sequence ID" value="KAH9364528.1"/>
    <property type="molecule type" value="Genomic_DNA"/>
</dbReference>
<dbReference type="SMART" id="SM00595">
    <property type="entry name" value="MADF"/>
    <property type="match status" value="1"/>
</dbReference>
<dbReference type="PROSITE" id="PS51029">
    <property type="entry name" value="MADF"/>
    <property type="match status" value="1"/>
</dbReference>